<evidence type="ECO:0000313" key="2">
    <source>
        <dbReference type="Proteomes" id="UP001519291"/>
    </source>
</evidence>
<dbReference type="GeneID" id="91570161"/>
<dbReference type="RefSeq" id="WP_130878696.1">
    <property type="nucleotide sequence ID" value="NZ_JAGIOH010000001.1"/>
</dbReference>
<evidence type="ECO:0008006" key="3">
    <source>
        <dbReference type="Google" id="ProtNLM"/>
    </source>
</evidence>
<dbReference type="EMBL" id="JAGIOH010000001">
    <property type="protein sequence ID" value="MBP2403815.1"/>
    <property type="molecule type" value="Genomic_DNA"/>
</dbReference>
<keyword evidence="2" id="KW-1185">Reference proteome</keyword>
<accession>A0ABS4Y579</accession>
<gene>
    <name evidence="1" type="ORF">JO379_003284</name>
</gene>
<evidence type="ECO:0000313" key="1">
    <source>
        <dbReference type="EMBL" id="MBP2403815.1"/>
    </source>
</evidence>
<comment type="caution">
    <text evidence="1">The sequence shown here is derived from an EMBL/GenBank/DDBJ whole genome shotgun (WGS) entry which is preliminary data.</text>
</comment>
<name>A0ABS4Y579_9ACTN</name>
<protein>
    <recommendedName>
        <fullName evidence="3">Helix-turn-helix domain-containing protein</fullName>
    </recommendedName>
</protein>
<sequence>MARHLAAAQYDYSRYDYTPDEPVPHVFDGLSVPVRTAASMLGLSPWTVSHLVDRGELRSERGGQYRYVTLPSIFAYRRRTR</sequence>
<dbReference type="Proteomes" id="UP001519291">
    <property type="component" value="Unassembled WGS sequence"/>
</dbReference>
<proteinExistence type="predicted"/>
<reference evidence="1 2" key="1">
    <citation type="submission" date="2021-03" db="EMBL/GenBank/DDBJ databases">
        <title>Sequencing the genomes of 1000 actinobacteria strains.</title>
        <authorList>
            <person name="Klenk H.-P."/>
        </authorList>
    </citation>
    <scope>NUCLEOTIDE SEQUENCE [LARGE SCALE GENOMIC DNA]</scope>
    <source>
        <strain evidence="1 2">DSM 41480</strain>
    </source>
</reference>
<organism evidence="1 2">
    <name type="scientific">Streptomyces syringium</name>
    <dbReference type="NCBI Taxonomy" id="76729"/>
    <lineage>
        <taxon>Bacteria</taxon>
        <taxon>Bacillati</taxon>
        <taxon>Actinomycetota</taxon>
        <taxon>Actinomycetes</taxon>
        <taxon>Kitasatosporales</taxon>
        <taxon>Streptomycetaceae</taxon>
        <taxon>Streptomyces</taxon>
    </lineage>
</organism>